<dbReference type="SUPFAM" id="SSF55874">
    <property type="entry name" value="ATPase domain of HSP90 chaperone/DNA topoisomerase II/histidine kinase"/>
    <property type="match status" value="1"/>
</dbReference>
<keyword evidence="6" id="KW-0418">Kinase</keyword>
<evidence type="ECO:0000259" key="11">
    <source>
        <dbReference type="Pfam" id="PF12862"/>
    </source>
</evidence>
<dbReference type="InterPro" id="IPR003594">
    <property type="entry name" value="HATPase_dom"/>
</dbReference>
<dbReference type="Gene3D" id="3.30.565.10">
    <property type="entry name" value="Histidine kinase-like ATPase, C-terminal domain"/>
    <property type="match status" value="1"/>
</dbReference>
<feature type="transmembrane region" description="Helical" evidence="8">
    <location>
        <begin position="420"/>
        <end position="440"/>
    </location>
</feature>
<keyword evidence="8" id="KW-0472">Membrane</keyword>
<comment type="catalytic activity">
    <reaction evidence="1">
        <text>ATP + protein L-histidine = ADP + protein N-phospho-L-histidine.</text>
        <dbReference type="EC" id="2.7.13.3"/>
    </reaction>
</comment>
<dbReference type="InterPro" id="IPR036890">
    <property type="entry name" value="HATPase_C_sf"/>
</dbReference>
<dbReference type="Gene3D" id="3.30.450.20">
    <property type="entry name" value="PAS domain"/>
    <property type="match status" value="1"/>
</dbReference>
<evidence type="ECO:0000259" key="10">
    <source>
        <dbReference type="Pfam" id="PF07568"/>
    </source>
</evidence>
<reference evidence="12 13" key="1">
    <citation type="submission" date="2019-11" db="EMBL/GenBank/DDBJ databases">
        <title>Maribacter lutea sp. nov., a marine bacterium isolated from intertidal sand.</title>
        <authorList>
            <person name="Liu A."/>
        </authorList>
    </citation>
    <scope>NUCLEOTIDE SEQUENCE [LARGE SCALE GENOMIC DNA]</scope>
    <source>
        <strain evidence="12 13">RZ05</strain>
    </source>
</reference>
<evidence type="ECO:0000256" key="8">
    <source>
        <dbReference type="SAM" id="Phobius"/>
    </source>
</evidence>
<evidence type="ECO:0000256" key="4">
    <source>
        <dbReference type="ARBA" id="ARBA00022679"/>
    </source>
</evidence>
<dbReference type="InterPro" id="IPR011495">
    <property type="entry name" value="Sig_transdc_His_kin_sub2_dim/P"/>
</dbReference>
<dbReference type="PANTHER" id="PTHR41523">
    <property type="entry name" value="TWO-COMPONENT SYSTEM SENSOR PROTEIN"/>
    <property type="match status" value="1"/>
</dbReference>
<feature type="domain" description="Anaphase-promoting complex subunit 5" evidence="11">
    <location>
        <begin position="159"/>
        <end position="218"/>
    </location>
</feature>
<dbReference type="Pfam" id="PF02518">
    <property type="entry name" value="HATPase_c"/>
    <property type="match status" value="1"/>
</dbReference>
<gene>
    <name evidence="12" type="ORF">GJ691_08805</name>
</gene>
<keyword evidence="5" id="KW-0547">Nucleotide-binding</keyword>
<dbReference type="OrthoDB" id="9767435at2"/>
<dbReference type="InterPro" id="IPR011990">
    <property type="entry name" value="TPR-like_helical_dom_sf"/>
</dbReference>
<accession>A0A6I2MNG3</accession>
<name>A0A6I2MNG3_9FLAO</name>
<dbReference type="Proteomes" id="UP000443153">
    <property type="component" value="Unassembled WGS sequence"/>
</dbReference>
<protein>
    <recommendedName>
        <fullName evidence="2">histidine kinase</fullName>
        <ecNumber evidence="2">2.7.13.3</ecNumber>
    </recommendedName>
</protein>
<dbReference type="GO" id="GO:0004673">
    <property type="term" value="F:protein histidine kinase activity"/>
    <property type="evidence" value="ECO:0007669"/>
    <property type="project" value="UniProtKB-EC"/>
</dbReference>
<proteinExistence type="predicted"/>
<dbReference type="InterPro" id="IPR026000">
    <property type="entry name" value="Apc5_dom"/>
</dbReference>
<dbReference type="GO" id="GO:0005524">
    <property type="term" value="F:ATP binding"/>
    <property type="evidence" value="ECO:0007669"/>
    <property type="project" value="UniProtKB-KW"/>
</dbReference>
<evidence type="ECO:0000256" key="7">
    <source>
        <dbReference type="ARBA" id="ARBA00022840"/>
    </source>
</evidence>
<dbReference type="InterPro" id="IPR019734">
    <property type="entry name" value="TPR_rpt"/>
</dbReference>
<organism evidence="12 13">
    <name type="scientific">Maribacter luteus</name>
    <dbReference type="NCBI Taxonomy" id="2594478"/>
    <lineage>
        <taxon>Bacteria</taxon>
        <taxon>Pseudomonadati</taxon>
        <taxon>Bacteroidota</taxon>
        <taxon>Flavobacteriia</taxon>
        <taxon>Flavobacteriales</taxon>
        <taxon>Flavobacteriaceae</taxon>
        <taxon>Maribacter</taxon>
    </lineage>
</organism>
<dbReference type="AlphaFoldDB" id="A0A6I2MNG3"/>
<dbReference type="EMBL" id="WKJH01000005">
    <property type="protein sequence ID" value="MRX64269.1"/>
    <property type="molecule type" value="Genomic_DNA"/>
</dbReference>
<dbReference type="RefSeq" id="WP_154365948.1">
    <property type="nucleotide sequence ID" value="NZ_WKJH01000005.1"/>
</dbReference>
<sequence length="660" mass="75610">MVQGIAQDTFKIKIYRELLSVYIKMAICTSFAPIVLWSQEIPLDSIDKLLTHNLGVEQHKNLLWMGAEKSLEQDSTVYRTKDFTSELRSLPEIQNDSASLMRALKLDAHADRVMGNYIKSIDQFKVCHDYFQRTADTANWAFSANQLGTMHVFMGKNEKAQGYLFEVYDLYKSQGNILRLAQATNGLAIFYDNINQEEKAIERYTEALKMFQEIKDTMGQANVHANLGITYTDRGEYGKAEYHLSMQGKLDSLLNTQWGLGFFFDYLGYLREKQGRYQEAYQSHLQSLKIREKLPSHFNITESRISLAAVLIRLGHYDKAIIEANKVFEKYDERQSLHQLQSSYELLSEAYEGKKDMAKALDYHKLYKKISDSVFNSDMIETITEKDAKFERVQKESEIAILNLRNESSQKIIGQKDRTILMSGTGLFLVSLLCIGLYLITRKYLGQRQQLAKALSDKDILLREIHHRVKNNLQLISSLLTLQGRSIDSKSAQIAINEGKSRIRSMALIHQDLYQKENLTSVNTQRYFNNLCQELFTTYNTSKDQVHLETDIDDIAIDVDTLVPLGLMTNEIISNSLKYAFPNHKKGHLKVVLKGENKGLYLKVSDDGIGYDPKEVSVKSFGNRLILSLAQQLEAELKISTTKGTTVEIIMQKLNIETYD</sequence>
<keyword evidence="7" id="KW-0067">ATP-binding</keyword>
<dbReference type="Pfam" id="PF12862">
    <property type="entry name" value="ANAPC5"/>
    <property type="match status" value="1"/>
</dbReference>
<keyword evidence="3" id="KW-0597">Phosphoprotein</keyword>
<feature type="domain" description="Signal transduction histidine kinase subgroup 2 dimerisation and phosphoacceptor" evidence="10">
    <location>
        <begin position="464"/>
        <end position="539"/>
    </location>
</feature>
<dbReference type="Pfam" id="PF07568">
    <property type="entry name" value="HisKA_2"/>
    <property type="match status" value="1"/>
</dbReference>
<evidence type="ECO:0000256" key="1">
    <source>
        <dbReference type="ARBA" id="ARBA00000085"/>
    </source>
</evidence>
<evidence type="ECO:0000313" key="12">
    <source>
        <dbReference type="EMBL" id="MRX64269.1"/>
    </source>
</evidence>
<dbReference type="EC" id="2.7.13.3" evidence="2"/>
<comment type="caution">
    <text evidence="12">The sequence shown here is derived from an EMBL/GenBank/DDBJ whole genome shotgun (WGS) entry which is preliminary data.</text>
</comment>
<keyword evidence="13" id="KW-1185">Reference proteome</keyword>
<evidence type="ECO:0000256" key="5">
    <source>
        <dbReference type="ARBA" id="ARBA00022741"/>
    </source>
</evidence>
<dbReference type="PANTHER" id="PTHR41523:SF8">
    <property type="entry name" value="ETHYLENE RESPONSE SENSOR PROTEIN"/>
    <property type="match status" value="1"/>
</dbReference>
<dbReference type="Gene3D" id="1.25.40.10">
    <property type="entry name" value="Tetratricopeptide repeat domain"/>
    <property type="match status" value="2"/>
</dbReference>
<feature type="domain" description="Histidine kinase/HSP90-like ATPase" evidence="9">
    <location>
        <begin position="565"/>
        <end position="651"/>
    </location>
</feature>
<keyword evidence="4" id="KW-0808">Transferase</keyword>
<dbReference type="Pfam" id="PF13424">
    <property type="entry name" value="TPR_12"/>
    <property type="match status" value="1"/>
</dbReference>
<evidence type="ECO:0000259" key="9">
    <source>
        <dbReference type="Pfam" id="PF02518"/>
    </source>
</evidence>
<dbReference type="SMART" id="SM00028">
    <property type="entry name" value="TPR"/>
    <property type="match status" value="5"/>
</dbReference>
<evidence type="ECO:0000256" key="2">
    <source>
        <dbReference type="ARBA" id="ARBA00012438"/>
    </source>
</evidence>
<keyword evidence="8" id="KW-1133">Transmembrane helix</keyword>
<keyword evidence="8" id="KW-0812">Transmembrane</keyword>
<evidence type="ECO:0000313" key="13">
    <source>
        <dbReference type="Proteomes" id="UP000443153"/>
    </source>
</evidence>
<dbReference type="SUPFAM" id="SSF48452">
    <property type="entry name" value="TPR-like"/>
    <property type="match status" value="2"/>
</dbReference>
<evidence type="ECO:0000256" key="3">
    <source>
        <dbReference type="ARBA" id="ARBA00022553"/>
    </source>
</evidence>
<evidence type="ECO:0000256" key="6">
    <source>
        <dbReference type="ARBA" id="ARBA00022777"/>
    </source>
</evidence>